<proteinExistence type="predicted"/>
<dbReference type="HOGENOM" id="CLU_007152_1_0_1"/>
<dbReference type="InParanoid" id="F4RHN5"/>
<feature type="region of interest" description="Disordered" evidence="2">
    <location>
        <begin position="625"/>
        <end position="652"/>
    </location>
</feature>
<evidence type="ECO:0000256" key="2">
    <source>
        <dbReference type="SAM" id="MobiDB-lite"/>
    </source>
</evidence>
<feature type="compositionally biased region" description="Basic residues" evidence="2">
    <location>
        <begin position="111"/>
        <end position="122"/>
    </location>
</feature>
<gene>
    <name evidence="3" type="ORF">MELLADRAFT_85144</name>
</gene>
<organism evidence="4">
    <name type="scientific">Melampsora larici-populina (strain 98AG31 / pathotype 3-4-7)</name>
    <name type="common">Poplar leaf rust fungus</name>
    <dbReference type="NCBI Taxonomy" id="747676"/>
    <lineage>
        <taxon>Eukaryota</taxon>
        <taxon>Fungi</taxon>
        <taxon>Dikarya</taxon>
        <taxon>Basidiomycota</taxon>
        <taxon>Pucciniomycotina</taxon>
        <taxon>Pucciniomycetes</taxon>
        <taxon>Pucciniales</taxon>
        <taxon>Melampsoraceae</taxon>
        <taxon>Melampsora</taxon>
    </lineage>
</organism>
<feature type="region of interest" description="Disordered" evidence="2">
    <location>
        <begin position="1"/>
        <end position="71"/>
    </location>
</feature>
<dbReference type="RefSeq" id="XP_007408621.1">
    <property type="nucleotide sequence ID" value="XM_007408559.1"/>
</dbReference>
<keyword evidence="4" id="KW-1185">Reference proteome</keyword>
<dbReference type="AlphaFoldDB" id="F4RHN5"/>
<feature type="compositionally biased region" description="Polar residues" evidence="2">
    <location>
        <begin position="1"/>
        <end position="11"/>
    </location>
</feature>
<dbReference type="KEGG" id="mlr:MELLADRAFT_85144"/>
<feature type="region of interest" description="Disordered" evidence="2">
    <location>
        <begin position="575"/>
        <end position="598"/>
    </location>
</feature>
<feature type="region of interest" description="Disordered" evidence="2">
    <location>
        <begin position="293"/>
        <end position="315"/>
    </location>
</feature>
<evidence type="ECO:0000313" key="4">
    <source>
        <dbReference type="Proteomes" id="UP000001072"/>
    </source>
</evidence>
<dbReference type="EMBL" id="GL883102">
    <property type="protein sequence ID" value="EGG07856.1"/>
    <property type="molecule type" value="Genomic_DNA"/>
</dbReference>
<feature type="coiled-coil region" evidence="1">
    <location>
        <begin position="320"/>
        <end position="354"/>
    </location>
</feature>
<evidence type="ECO:0000313" key="3">
    <source>
        <dbReference type="EMBL" id="EGG07856.1"/>
    </source>
</evidence>
<sequence length="700" mass="77736">MGDTPSTSNSKPTRRSLRKTITPIALVDSNQQNVGQAQVDKKTDKSKKRKKPSEVNLECTDGSGTGPKNDTLIKKADVSVGKLTSREQILDLLRRRINPKKPRLSSSDKKSRGKTTTKRNNKKSITDDPPCPEPFNHLKEFEINYSVFPDSQLVGMLQNIGLDTRGMNKEQLVNCCKVHQDLLELPEFYKSAPQSSPVEQLPAFLPGISASEPQSAPLGQLHDIETNAANSPVGLPSVSRTQPNPPIQQPNHQPSQAKSAKGKEKAVSYQDDTIFFEDDGIAFEASDYQNAFSHHDSTTEDAQASAAEGQNVPTGDTITITQLNSALTETNKRVQDLEDEVKTLSSVVQKLLGERATDPSDTTTCGGRIAARMRFHIETLVGQPSGEKILLKPASAEDKEAWMSQQAIDEFEFYVNMDLLPSITEGRDPAFPYVDGPGHANSSPQQLSVMWQMMKAVGVSSFRPDFSRSLSSKDNKWLWDLALKIFVKLVECGEYSGISLGDEGMALIKKSMKSNIQTLMKRFVFTREKWDNARKLKAANEVRRTSRLRHSLRERVVLQETTLWSLSRIIPHVCSDDETDDEGGSSTGPSQSNGNRPLRVRRLEWRSADLQLVCSRIDELKSHYDNCIPGTSPGQRGRRPRRRIRSEDGPMSRLEAPLGLPVDCYSADWLSSLSPLARCQLEIVESRGLHTALAALNNLF</sequence>
<feature type="region of interest" description="Disordered" evidence="2">
    <location>
        <begin position="228"/>
        <end position="264"/>
    </location>
</feature>
<name>F4RHN5_MELLP</name>
<dbReference type="GeneID" id="18933740"/>
<evidence type="ECO:0000256" key="1">
    <source>
        <dbReference type="SAM" id="Coils"/>
    </source>
</evidence>
<dbReference type="Proteomes" id="UP000001072">
    <property type="component" value="Unassembled WGS sequence"/>
</dbReference>
<reference evidence="4" key="1">
    <citation type="journal article" date="2011" name="Proc. Natl. Acad. Sci. U.S.A.">
        <title>Obligate biotrophy features unraveled by the genomic analysis of rust fungi.</title>
        <authorList>
            <person name="Duplessis S."/>
            <person name="Cuomo C.A."/>
            <person name="Lin Y.-C."/>
            <person name="Aerts A."/>
            <person name="Tisserant E."/>
            <person name="Veneault-Fourrey C."/>
            <person name="Joly D.L."/>
            <person name="Hacquard S."/>
            <person name="Amselem J."/>
            <person name="Cantarel B.L."/>
            <person name="Chiu R."/>
            <person name="Coutinho P.M."/>
            <person name="Feau N."/>
            <person name="Field M."/>
            <person name="Frey P."/>
            <person name="Gelhaye E."/>
            <person name="Goldberg J."/>
            <person name="Grabherr M.G."/>
            <person name="Kodira C.D."/>
            <person name="Kohler A."/>
            <person name="Kuees U."/>
            <person name="Lindquist E.A."/>
            <person name="Lucas S.M."/>
            <person name="Mago R."/>
            <person name="Mauceli E."/>
            <person name="Morin E."/>
            <person name="Murat C."/>
            <person name="Pangilinan J.L."/>
            <person name="Park R."/>
            <person name="Pearson M."/>
            <person name="Quesneville H."/>
            <person name="Rouhier N."/>
            <person name="Sakthikumar S."/>
            <person name="Salamov A.A."/>
            <person name="Schmutz J."/>
            <person name="Selles B."/>
            <person name="Shapiro H."/>
            <person name="Tanguay P."/>
            <person name="Tuskan G.A."/>
            <person name="Henrissat B."/>
            <person name="Van de Peer Y."/>
            <person name="Rouze P."/>
            <person name="Ellis J.G."/>
            <person name="Dodds P.N."/>
            <person name="Schein J.E."/>
            <person name="Zhong S."/>
            <person name="Hamelin R.C."/>
            <person name="Grigoriev I.V."/>
            <person name="Szabo L.J."/>
            <person name="Martin F."/>
        </authorList>
    </citation>
    <scope>NUCLEOTIDE SEQUENCE [LARGE SCALE GENOMIC DNA]</scope>
    <source>
        <strain evidence="4">98AG31 / pathotype 3-4-7</strain>
    </source>
</reference>
<feature type="region of interest" description="Disordered" evidence="2">
    <location>
        <begin position="92"/>
        <end position="133"/>
    </location>
</feature>
<dbReference type="VEuPathDB" id="FungiDB:MELLADRAFT_85144"/>
<keyword evidence="1" id="KW-0175">Coiled coil</keyword>
<protein>
    <submittedName>
        <fullName evidence="3">Uncharacterized protein</fullName>
    </submittedName>
</protein>
<accession>F4RHN5</accession>